<name>A0ACC3A638_9EURO</name>
<organism evidence="1 2">
    <name type="scientific">Neophaeococcomyces mojaviensis</name>
    <dbReference type="NCBI Taxonomy" id="3383035"/>
    <lineage>
        <taxon>Eukaryota</taxon>
        <taxon>Fungi</taxon>
        <taxon>Dikarya</taxon>
        <taxon>Ascomycota</taxon>
        <taxon>Pezizomycotina</taxon>
        <taxon>Eurotiomycetes</taxon>
        <taxon>Chaetothyriomycetidae</taxon>
        <taxon>Chaetothyriales</taxon>
        <taxon>Chaetothyriales incertae sedis</taxon>
        <taxon>Neophaeococcomyces</taxon>
    </lineage>
</organism>
<dbReference type="EMBL" id="JAPDRQ010000086">
    <property type="protein sequence ID" value="KAJ9655934.1"/>
    <property type="molecule type" value="Genomic_DNA"/>
</dbReference>
<keyword evidence="2" id="KW-1185">Reference proteome</keyword>
<comment type="caution">
    <text evidence="1">The sequence shown here is derived from an EMBL/GenBank/DDBJ whole genome shotgun (WGS) entry which is preliminary data.</text>
</comment>
<proteinExistence type="predicted"/>
<dbReference type="Proteomes" id="UP001172386">
    <property type="component" value="Unassembled WGS sequence"/>
</dbReference>
<accession>A0ACC3A638</accession>
<reference evidence="1" key="1">
    <citation type="submission" date="2022-10" db="EMBL/GenBank/DDBJ databases">
        <title>Culturing micro-colonial fungi from biological soil crusts in the Mojave desert and describing Neophaeococcomyces mojavensis, and introducing the new genera and species Taxawa tesnikishii.</title>
        <authorList>
            <person name="Kurbessoian T."/>
            <person name="Stajich J.E."/>
        </authorList>
    </citation>
    <scope>NUCLEOTIDE SEQUENCE</scope>
    <source>
        <strain evidence="1">JES_112</strain>
    </source>
</reference>
<evidence type="ECO:0000313" key="2">
    <source>
        <dbReference type="Proteomes" id="UP001172386"/>
    </source>
</evidence>
<gene>
    <name evidence="1" type="ORF">H2198_005282</name>
</gene>
<sequence>MAAGTRRSARLSSSQQSQDSSPPASQTSPAAAGKKRKAETGSSPSAKRGKKEAKQQKTIEEAMDLDKAEPSSAKAEENEGEEESKPQQDAKKTEKENGATNEKQVEPRHEETNGHSLEQKETEDDKQEEEFKEPEDTPTESKKGENLPAADGDAVNESARDGDVPSSILEKGVMYFFYRGRVNIDSPDSVTDIQRSFIVLRPLPHGAKLGDGPIGSSSKDCRLIAIPKKTLPTSGKDRWTAFVETANTSFPELKESFLKEDKYTTQTQGTQKTPAATPAAEGIYAITSTGRESHLAYIITLPSELGEIQQDLGIRQQGSFILSTKNPKAPGPANADLGRDPGYSQEIQDEFRNLRWMPLQPKHLNYEACQFLMIGEGEQGLDKATEPQEKDIKKDKSAPKDEMEKLEEEDEIRVQHLNGEDAVFKDLGVDSKSYPGLQTTW</sequence>
<protein>
    <submittedName>
        <fullName evidence="1">Uncharacterized protein</fullName>
    </submittedName>
</protein>
<evidence type="ECO:0000313" key="1">
    <source>
        <dbReference type="EMBL" id="KAJ9655934.1"/>
    </source>
</evidence>